<keyword evidence="2" id="KW-1185">Reference proteome</keyword>
<name>A0A8J6YJD1_9PROT</name>
<proteinExistence type="predicted"/>
<protein>
    <submittedName>
        <fullName evidence="1">Glycosyltransferase</fullName>
    </submittedName>
</protein>
<dbReference type="Gene3D" id="3.40.50.2000">
    <property type="entry name" value="Glycogen Phosphorylase B"/>
    <property type="match status" value="1"/>
</dbReference>
<sequence>MTVVLVDETLAIDSNTMRTRALDGAARAFVCLAEAMALRGCTVVALTRTPLAVTTRGVRWEPLAEDWAEGGPRTGAAPLVEQARLVIAFRNPQLLGVVREAGTRVLYALGPGGYLNAPPCREALDRYRPRVVLPGEVARYACPLEDVTVIAPGVDLAFHPRSSSEDAPPPVAITTTHPSQGLAPLLDLWRTQVHRELPEARLHIYSALLHGALHGASVDAEIATLAEKVLELGDAGVSVKEPRPATRMAEAFRDARVHLYPGHPRDLVCWSLAETQACGVPGVALTRGAAGERLTNGETGMLVPDFDALCNVGVAILKEDSFWRSLHEGTRVSRKYPRWDQVAELFEALA</sequence>
<dbReference type="RefSeq" id="WP_192534424.1">
    <property type="nucleotide sequence ID" value="NZ_JACZHT010000004.1"/>
</dbReference>
<evidence type="ECO:0000313" key="1">
    <source>
        <dbReference type="EMBL" id="MBE1237416.1"/>
    </source>
</evidence>
<dbReference type="AlphaFoldDB" id="A0A8J6YJD1"/>
<evidence type="ECO:0000313" key="2">
    <source>
        <dbReference type="Proteomes" id="UP000631034"/>
    </source>
</evidence>
<gene>
    <name evidence="1" type="ORF">IHV25_07115</name>
</gene>
<reference evidence="1" key="1">
    <citation type="submission" date="2020-10" db="EMBL/GenBank/DDBJ databases">
        <title>Genome sequence of the unusual species of purple photosynthetic bacteria, Phaeovibrio sulfidiphilus DSM 23193, type strain.</title>
        <authorList>
            <person name="Kyndt J.A."/>
            <person name="Meyer T.E."/>
        </authorList>
    </citation>
    <scope>NUCLEOTIDE SEQUENCE</scope>
    <source>
        <strain evidence="1">DSM 23193</strain>
    </source>
</reference>
<dbReference type="EMBL" id="JACZHT010000004">
    <property type="protein sequence ID" value="MBE1237416.1"/>
    <property type="molecule type" value="Genomic_DNA"/>
</dbReference>
<dbReference type="Pfam" id="PF13692">
    <property type="entry name" value="Glyco_trans_1_4"/>
    <property type="match status" value="1"/>
</dbReference>
<organism evidence="1 2">
    <name type="scientific">Phaeovibrio sulfidiphilus</name>
    <dbReference type="NCBI Taxonomy" id="1220600"/>
    <lineage>
        <taxon>Bacteria</taxon>
        <taxon>Pseudomonadati</taxon>
        <taxon>Pseudomonadota</taxon>
        <taxon>Alphaproteobacteria</taxon>
        <taxon>Rhodospirillales</taxon>
        <taxon>Rhodospirillaceae</taxon>
        <taxon>Phaeovibrio</taxon>
    </lineage>
</organism>
<accession>A0A8J6YJD1</accession>
<dbReference type="SUPFAM" id="SSF53756">
    <property type="entry name" value="UDP-Glycosyltransferase/glycogen phosphorylase"/>
    <property type="match status" value="1"/>
</dbReference>
<dbReference type="Proteomes" id="UP000631034">
    <property type="component" value="Unassembled WGS sequence"/>
</dbReference>
<comment type="caution">
    <text evidence="1">The sequence shown here is derived from an EMBL/GenBank/DDBJ whole genome shotgun (WGS) entry which is preliminary data.</text>
</comment>